<keyword evidence="3" id="KW-1185">Reference proteome</keyword>
<keyword evidence="1" id="KW-1133">Transmembrane helix</keyword>
<feature type="transmembrane region" description="Helical" evidence="1">
    <location>
        <begin position="28"/>
        <end position="50"/>
    </location>
</feature>
<name>A0ABP7URQ8_9BACT</name>
<proteinExistence type="predicted"/>
<dbReference type="EMBL" id="BAABDK010000032">
    <property type="protein sequence ID" value="GAA4051024.1"/>
    <property type="molecule type" value="Genomic_DNA"/>
</dbReference>
<feature type="transmembrane region" description="Helical" evidence="1">
    <location>
        <begin position="175"/>
        <end position="198"/>
    </location>
</feature>
<gene>
    <name evidence="2" type="ORF">GCM10022409_42230</name>
</gene>
<keyword evidence="1" id="KW-0472">Membrane</keyword>
<feature type="transmembrane region" description="Helical" evidence="1">
    <location>
        <begin position="218"/>
        <end position="236"/>
    </location>
</feature>
<comment type="caution">
    <text evidence="2">The sequence shown here is derived from an EMBL/GenBank/DDBJ whole genome shotgun (WGS) entry which is preliminary data.</text>
</comment>
<evidence type="ECO:0000256" key="1">
    <source>
        <dbReference type="SAM" id="Phobius"/>
    </source>
</evidence>
<organism evidence="2 3">
    <name type="scientific">Hymenobacter glaciei</name>
    <dbReference type="NCBI Taxonomy" id="877209"/>
    <lineage>
        <taxon>Bacteria</taxon>
        <taxon>Pseudomonadati</taxon>
        <taxon>Bacteroidota</taxon>
        <taxon>Cytophagia</taxon>
        <taxon>Cytophagales</taxon>
        <taxon>Hymenobacteraceae</taxon>
        <taxon>Hymenobacter</taxon>
    </lineage>
</organism>
<keyword evidence="1" id="KW-0812">Transmembrane</keyword>
<accession>A0ABP7URQ8</accession>
<feature type="transmembrane region" description="Helical" evidence="1">
    <location>
        <begin position="70"/>
        <end position="89"/>
    </location>
</feature>
<evidence type="ECO:0000313" key="3">
    <source>
        <dbReference type="Proteomes" id="UP001501469"/>
    </source>
</evidence>
<sequence>MLTTYTSTTATSGNATLVVRPQAVAKKIFLVIGLLLVLDLVSVYLVQVLHTDTSVVRKLVRYFDLNEENTIPAFFSSLLLLLASALLLVIARQAASRKKALLWLLLSAVFLFLALDESIAIHEELTYSVNKMYAPSTDTNGFLRYSWVVPYLLALTVLTAFYAPFLWQLPTFVRALFVASGCIFVTGAVGMESIEGHYDLLYGMHNLYSSLLCALEEVMEMSGVALFIFALLTYIAREQGEIRFSVTSSKERVLDERELQPRL</sequence>
<feature type="transmembrane region" description="Helical" evidence="1">
    <location>
        <begin position="142"/>
        <end position="163"/>
    </location>
</feature>
<reference evidence="3" key="1">
    <citation type="journal article" date="2019" name="Int. J. Syst. Evol. Microbiol.">
        <title>The Global Catalogue of Microorganisms (GCM) 10K type strain sequencing project: providing services to taxonomists for standard genome sequencing and annotation.</title>
        <authorList>
            <consortium name="The Broad Institute Genomics Platform"/>
            <consortium name="The Broad Institute Genome Sequencing Center for Infectious Disease"/>
            <person name="Wu L."/>
            <person name="Ma J."/>
        </authorList>
    </citation>
    <scope>NUCLEOTIDE SEQUENCE [LARGE SCALE GENOMIC DNA]</scope>
    <source>
        <strain evidence="3">JCM 17225</strain>
    </source>
</reference>
<evidence type="ECO:0008006" key="4">
    <source>
        <dbReference type="Google" id="ProtNLM"/>
    </source>
</evidence>
<dbReference type="Proteomes" id="UP001501469">
    <property type="component" value="Unassembled WGS sequence"/>
</dbReference>
<evidence type="ECO:0000313" key="2">
    <source>
        <dbReference type="EMBL" id="GAA4051024.1"/>
    </source>
</evidence>
<protein>
    <recommendedName>
        <fullName evidence="4">Multidrug transporter</fullName>
    </recommendedName>
</protein>
<feature type="transmembrane region" description="Helical" evidence="1">
    <location>
        <begin position="101"/>
        <end position="122"/>
    </location>
</feature>